<name>A0ABT8KHN8_9BACT</name>
<evidence type="ECO:0000313" key="2">
    <source>
        <dbReference type="EMBL" id="MDN5200229.1"/>
    </source>
</evidence>
<dbReference type="SUPFAM" id="SSF55729">
    <property type="entry name" value="Acyl-CoA N-acyltransferases (Nat)"/>
    <property type="match status" value="1"/>
</dbReference>
<protein>
    <submittedName>
        <fullName evidence="2">GNAT family N-acetyltransferase</fullName>
    </submittedName>
</protein>
<feature type="domain" description="N-acetyltransferase" evidence="1">
    <location>
        <begin position="7"/>
        <end position="161"/>
    </location>
</feature>
<dbReference type="InterPro" id="IPR016181">
    <property type="entry name" value="Acyl_CoA_acyltransferase"/>
</dbReference>
<dbReference type="CDD" id="cd04301">
    <property type="entry name" value="NAT_SF"/>
    <property type="match status" value="1"/>
</dbReference>
<dbReference type="RefSeq" id="WP_346750255.1">
    <property type="nucleotide sequence ID" value="NZ_JAUJEA010000001.1"/>
</dbReference>
<dbReference type="Proteomes" id="UP001172082">
    <property type="component" value="Unassembled WGS sequence"/>
</dbReference>
<reference evidence="2" key="1">
    <citation type="submission" date="2023-06" db="EMBL/GenBank/DDBJ databases">
        <title>Genomic of Parafulvivirga corallium.</title>
        <authorList>
            <person name="Wang G."/>
        </authorList>
    </citation>
    <scope>NUCLEOTIDE SEQUENCE</scope>
    <source>
        <strain evidence="2">BMA10</strain>
    </source>
</reference>
<accession>A0ABT8KHN8</accession>
<dbReference type="Gene3D" id="3.40.630.30">
    <property type="match status" value="1"/>
</dbReference>
<dbReference type="InterPro" id="IPR000182">
    <property type="entry name" value="GNAT_dom"/>
</dbReference>
<keyword evidence="3" id="KW-1185">Reference proteome</keyword>
<dbReference type="PROSITE" id="PS51186">
    <property type="entry name" value="GNAT"/>
    <property type="match status" value="1"/>
</dbReference>
<proteinExistence type="predicted"/>
<gene>
    <name evidence="2" type="ORF">QQ008_02625</name>
</gene>
<evidence type="ECO:0000313" key="3">
    <source>
        <dbReference type="Proteomes" id="UP001172082"/>
    </source>
</evidence>
<dbReference type="EMBL" id="JAUJEA010000001">
    <property type="protein sequence ID" value="MDN5200229.1"/>
    <property type="molecule type" value="Genomic_DNA"/>
</dbReference>
<dbReference type="Pfam" id="PF00583">
    <property type="entry name" value="Acetyltransf_1"/>
    <property type="match status" value="1"/>
</dbReference>
<sequence length="166" mass="19338">MKSKNNIDIKKIDPQDKPLMELIASWYYKEWSIPIDNTLKSLNEFKKQGFPFQLVIKENNIPVATATGGLYRKVGLHHVFPQYQKYGPWIALLYTIPEKRGQGLGAVLCKSIEEMALELEFKKIYLYTFTAERLYLRLNWQPIKRIVYRAHDTVIMKKELAAISSG</sequence>
<evidence type="ECO:0000259" key="1">
    <source>
        <dbReference type="PROSITE" id="PS51186"/>
    </source>
</evidence>
<organism evidence="2 3">
    <name type="scientific">Splendidivirga corallicola</name>
    <dbReference type="NCBI Taxonomy" id="3051826"/>
    <lineage>
        <taxon>Bacteria</taxon>
        <taxon>Pseudomonadati</taxon>
        <taxon>Bacteroidota</taxon>
        <taxon>Cytophagia</taxon>
        <taxon>Cytophagales</taxon>
        <taxon>Splendidivirgaceae</taxon>
        <taxon>Splendidivirga</taxon>
    </lineage>
</organism>
<comment type="caution">
    <text evidence="2">The sequence shown here is derived from an EMBL/GenBank/DDBJ whole genome shotgun (WGS) entry which is preliminary data.</text>
</comment>